<proteinExistence type="predicted"/>
<dbReference type="AlphaFoldDB" id="A0A3R9NX05"/>
<sequence length="95" mass="10582">MFQTSPHLQVVDIIQMSPQEVFIVGYLTGAITAGSWELRRNDEPVLVLEVAGEVEVEAGRKGKLAPPRVISCRGQVDKKQFDFTRDEVTLARLEA</sequence>
<keyword evidence="2" id="KW-1185">Reference proteome</keyword>
<comment type="caution">
    <text evidence="1">The sequence shown here is derived from an EMBL/GenBank/DDBJ whole genome shotgun (WGS) entry which is preliminary data.</text>
</comment>
<dbReference type="OrthoDB" id="884925at2"/>
<reference evidence="1 2" key="1">
    <citation type="submission" date="2018-12" db="EMBL/GenBank/DDBJ databases">
        <authorList>
            <person name="Feng G."/>
            <person name="Zhu H."/>
        </authorList>
    </citation>
    <scope>NUCLEOTIDE SEQUENCE [LARGE SCALE GENOMIC DNA]</scope>
    <source>
        <strain evidence="1 2">LMG 26000</strain>
    </source>
</reference>
<dbReference type="RefSeq" id="WP_125440299.1">
    <property type="nucleotide sequence ID" value="NZ_RWIU01000009.1"/>
</dbReference>
<organism evidence="1 2">
    <name type="scientific">Hymenobacter perfusus</name>
    <dbReference type="NCBI Taxonomy" id="1236770"/>
    <lineage>
        <taxon>Bacteria</taxon>
        <taxon>Pseudomonadati</taxon>
        <taxon>Bacteroidota</taxon>
        <taxon>Cytophagia</taxon>
        <taxon>Cytophagales</taxon>
        <taxon>Hymenobacteraceae</taxon>
        <taxon>Hymenobacter</taxon>
    </lineage>
</organism>
<accession>A0A3R9NX05</accession>
<evidence type="ECO:0000313" key="2">
    <source>
        <dbReference type="Proteomes" id="UP000270291"/>
    </source>
</evidence>
<protein>
    <submittedName>
        <fullName evidence="1">Uncharacterized protein</fullName>
    </submittedName>
</protein>
<dbReference type="EMBL" id="RWIU01000009">
    <property type="protein sequence ID" value="RSK39481.1"/>
    <property type="molecule type" value="Genomic_DNA"/>
</dbReference>
<gene>
    <name evidence="1" type="ORF">EI293_19875</name>
</gene>
<name>A0A3R9NX05_9BACT</name>
<dbReference type="Proteomes" id="UP000270291">
    <property type="component" value="Unassembled WGS sequence"/>
</dbReference>
<evidence type="ECO:0000313" key="1">
    <source>
        <dbReference type="EMBL" id="RSK39481.1"/>
    </source>
</evidence>